<gene>
    <name evidence="2" type="ORF">BN1356_00863</name>
</gene>
<feature type="transmembrane region" description="Helical" evidence="1">
    <location>
        <begin position="101"/>
        <end position="134"/>
    </location>
</feature>
<feature type="transmembrane region" description="Helical" evidence="1">
    <location>
        <begin position="146"/>
        <end position="166"/>
    </location>
</feature>
<dbReference type="AlphaFoldDB" id="A0A0E4H3J4"/>
<proteinExistence type="predicted"/>
<keyword evidence="1" id="KW-1133">Transmembrane helix</keyword>
<reference evidence="3" key="1">
    <citation type="submission" date="2015-03" db="EMBL/GenBank/DDBJ databases">
        <authorList>
            <person name="Urmite Genomes"/>
        </authorList>
    </citation>
    <scope>NUCLEOTIDE SEQUENCE [LARGE SCALE GENOMIC DNA]</scope>
    <source>
        <strain evidence="3">FF10</strain>
    </source>
</reference>
<keyword evidence="3" id="KW-1185">Reference proteome</keyword>
<dbReference type="EMBL" id="CTEN01000002">
    <property type="protein sequence ID" value="CQR24516.1"/>
    <property type="molecule type" value="Genomic_DNA"/>
</dbReference>
<evidence type="ECO:0008006" key="4">
    <source>
        <dbReference type="Google" id="ProtNLM"/>
    </source>
</evidence>
<dbReference type="InterPro" id="IPR049458">
    <property type="entry name" value="EpsG-like"/>
</dbReference>
<organism evidence="2 3">
    <name type="scientific">Streptococcus varani</name>
    <dbReference type="NCBI Taxonomy" id="1608583"/>
    <lineage>
        <taxon>Bacteria</taxon>
        <taxon>Bacillati</taxon>
        <taxon>Bacillota</taxon>
        <taxon>Bacilli</taxon>
        <taxon>Lactobacillales</taxon>
        <taxon>Streptococcaceae</taxon>
        <taxon>Streptococcus</taxon>
    </lineage>
</organism>
<dbReference type="Proteomes" id="UP000198604">
    <property type="component" value="Unassembled WGS sequence"/>
</dbReference>
<evidence type="ECO:0000256" key="1">
    <source>
        <dbReference type="SAM" id="Phobius"/>
    </source>
</evidence>
<dbReference type="Pfam" id="PF14897">
    <property type="entry name" value="EpsG"/>
    <property type="match status" value="1"/>
</dbReference>
<keyword evidence="1" id="KW-0472">Membrane</keyword>
<feature type="transmembrane region" description="Helical" evidence="1">
    <location>
        <begin position="75"/>
        <end position="95"/>
    </location>
</feature>
<feature type="transmembrane region" description="Helical" evidence="1">
    <location>
        <begin position="309"/>
        <end position="327"/>
    </location>
</feature>
<feature type="transmembrane region" description="Helical" evidence="1">
    <location>
        <begin position="178"/>
        <end position="199"/>
    </location>
</feature>
<feature type="transmembrane region" description="Helical" evidence="1">
    <location>
        <begin position="220"/>
        <end position="241"/>
    </location>
</feature>
<evidence type="ECO:0000313" key="3">
    <source>
        <dbReference type="Proteomes" id="UP000198604"/>
    </source>
</evidence>
<keyword evidence="1" id="KW-0812">Transmembrane</keyword>
<feature type="transmembrane region" description="Helical" evidence="1">
    <location>
        <begin position="268"/>
        <end position="297"/>
    </location>
</feature>
<dbReference type="STRING" id="1608583.BN1356_00863"/>
<feature type="transmembrane region" description="Helical" evidence="1">
    <location>
        <begin position="49"/>
        <end position="68"/>
    </location>
</feature>
<name>A0A0E4H3J4_9STRE</name>
<dbReference type="RefSeq" id="WP_093650166.1">
    <property type="nucleotide sequence ID" value="NZ_CTEN01000002.1"/>
</dbReference>
<accession>A0A0E4H3J4</accession>
<sequence>MKIRVRLSSLIALPLIAFQYILFSFNTANADMLQYIMRYKNILRLGPRYFENLVDIGFNYLIFYIQILRVDYQGFLIILGILIFFLLIQLCHFYEGSYWIFFSSFILSFFFIEAVIVRQFLSSSILAVAFIFIAKKPTTTNKIKSIGLISLAFSMHVSSFLGYFYYIAEKIELRKLYLAAAVGMTVSFPLTNVVLPFLTRLLGAKFALYTNSTNNSFVSFIAKVVFVVVTVFLFQLIYSYVLENKHFFSTKQIKLAELSLKSTLVNGLFIPLMAINISFERLLIVPVFIYLATIAFFFENKSPMTNNKLFIFFTVLAWLALSYRIFVWSDSAGTTIPILNHNLLWSE</sequence>
<protein>
    <recommendedName>
        <fullName evidence="4">Wzy</fullName>
    </recommendedName>
</protein>
<evidence type="ECO:0000313" key="2">
    <source>
        <dbReference type="EMBL" id="CQR24516.1"/>
    </source>
</evidence>